<dbReference type="Proteomes" id="UP001152799">
    <property type="component" value="Chromosome 8"/>
</dbReference>
<protein>
    <submittedName>
        <fullName evidence="2">Uncharacterized protein</fullName>
    </submittedName>
</protein>
<evidence type="ECO:0000313" key="2">
    <source>
        <dbReference type="EMBL" id="CAG9772284.1"/>
    </source>
</evidence>
<feature type="compositionally biased region" description="Basic and acidic residues" evidence="1">
    <location>
        <begin position="516"/>
        <end position="528"/>
    </location>
</feature>
<name>A0A9N9MZJ3_9CUCU</name>
<reference evidence="2" key="1">
    <citation type="submission" date="2022-01" db="EMBL/GenBank/DDBJ databases">
        <authorList>
            <person name="King R."/>
        </authorList>
    </citation>
    <scope>NUCLEOTIDE SEQUENCE</scope>
</reference>
<dbReference type="EMBL" id="OU892284">
    <property type="protein sequence ID" value="CAG9772284.1"/>
    <property type="molecule type" value="Genomic_DNA"/>
</dbReference>
<organism evidence="2 3">
    <name type="scientific">Ceutorhynchus assimilis</name>
    <name type="common">cabbage seed weevil</name>
    <dbReference type="NCBI Taxonomy" id="467358"/>
    <lineage>
        <taxon>Eukaryota</taxon>
        <taxon>Metazoa</taxon>
        <taxon>Ecdysozoa</taxon>
        <taxon>Arthropoda</taxon>
        <taxon>Hexapoda</taxon>
        <taxon>Insecta</taxon>
        <taxon>Pterygota</taxon>
        <taxon>Neoptera</taxon>
        <taxon>Endopterygota</taxon>
        <taxon>Coleoptera</taxon>
        <taxon>Polyphaga</taxon>
        <taxon>Cucujiformia</taxon>
        <taxon>Curculionidae</taxon>
        <taxon>Ceutorhynchinae</taxon>
        <taxon>Ceutorhynchus</taxon>
    </lineage>
</organism>
<feature type="region of interest" description="Disordered" evidence="1">
    <location>
        <begin position="14"/>
        <end position="89"/>
    </location>
</feature>
<dbReference type="AlphaFoldDB" id="A0A9N9MZJ3"/>
<gene>
    <name evidence="2" type="ORF">CEUTPL_LOCUS12702</name>
</gene>
<feature type="region of interest" description="Disordered" evidence="1">
    <location>
        <begin position="516"/>
        <end position="576"/>
    </location>
</feature>
<evidence type="ECO:0000256" key="1">
    <source>
        <dbReference type="SAM" id="MobiDB-lite"/>
    </source>
</evidence>
<keyword evidence="3" id="KW-1185">Reference proteome</keyword>
<evidence type="ECO:0000313" key="3">
    <source>
        <dbReference type="Proteomes" id="UP001152799"/>
    </source>
</evidence>
<accession>A0A9N9MZJ3</accession>
<feature type="compositionally biased region" description="Acidic residues" evidence="1">
    <location>
        <begin position="552"/>
        <end position="564"/>
    </location>
</feature>
<sequence>MILLSACLTVHSSEYPRFKRKGLQQSASSRSGPPQPPQYGKKWGKPPQKPPQYMQSRPYHGMPPPLRSKRPSKPQNYMMPGSTGFNMHLGQHQAYPMHNIPKFQPFASKNPSTTMKNYFKNPVQQYSKMPNHHAISSGQLIQFPKETKVVPKIVYKKLEKPSFMSSPSIPALEYDYHVQTNNIPMSANTIKQIGEKGPIHTIPAPNLTPADKPSNLDFRKPQQYHQHQEVRYQQPQYEQPQISHQYQVTEPEEQVPQFNQYDQFENQDLQAYQSVKSLYQQSNPGITVQETGSHGINIGYDHGQVKQETGSHGINIGYDHGQVKQDHEDLLNSKNYQNTQHRNLYTQAIQSSYDQQQPQILTQFAKPQSKYGQQYSQEDEIDISEEKNPNAKPEYHSFNYDEQAHRAQEKSGQQSGLVTATYSLGSTDDVIKGQNINSRSNSMDPLTQAQIVQNYFDTRSGNDVEPDAKPSASGVIEKEVPSKLFFSSLPNKEAADRLAKLQAAGKINSNLMHFDNKNRNQQNEKDGEAIFVSEDNVSDENQEQDSNKEQSVEYEDYSQEDESSDEKSGFGKKTNY</sequence>
<proteinExistence type="predicted"/>
<dbReference type="OrthoDB" id="8023715at2759"/>